<evidence type="ECO:0000256" key="5">
    <source>
        <dbReference type="ARBA" id="ARBA00022664"/>
    </source>
</evidence>
<keyword evidence="11" id="KW-0508">mRNA splicing</keyword>
<evidence type="ECO:0000256" key="15">
    <source>
        <dbReference type="ARBA" id="ARBA00051988"/>
    </source>
</evidence>
<accession>A0AA39HA42</accession>
<evidence type="ECO:0000256" key="11">
    <source>
        <dbReference type="ARBA" id="ARBA00023187"/>
    </source>
</evidence>
<evidence type="ECO:0000259" key="21">
    <source>
        <dbReference type="PROSITE" id="PS52002"/>
    </source>
</evidence>
<dbReference type="GO" id="GO:0009235">
    <property type="term" value="P:cobalamin metabolic process"/>
    <property type="evidence" value="ECO:0007669"/>
    <property type="project" value="UniProtKB-ARBA"/>
</dbReference>
<sequence length="305" mass="34155">MATIQPVNPKPFLNSLTGKPIVCKLKWGMEYRGLLVSVDGYMNLQLANTEEFIDGASTGALGEVLIRCNNVLMASALRLAQFYRCLSTSAPLARGFKQGRGTGDKGKTSLFSNERRWKDDAAFTALGTTDELSSLLGVCRENMNAIGLFDVSEDLARIQCCLQDLGAHVATPPDASQRKLEKTKFDVSLVEYVHELVDTYGDRIPPIRQFILPGGGPEAAMFQYTRSVCRRAERSLIPLLRDEVIDENALKFLNRLSDVLFVLGRYACMRTNSHELVYQRPALFDPNIRWASKKLEEKEPTKKRD</sequence>
<comment type="similarity">
    <text evidence="3">Belongs to the snRNP Sm proteins family. SmF/LSm6 subfamily.</text>
</comment>
<dbReference type="PANTHER" id="PTHR12213:SF0">
    <property type="entry name" value="CORRINOID ADENOSYLTRANSFERASE MMAB"/>
    <property type="match status" value="1"/>
</dbReference>
<evidence type="ECO:0000256" key="7">
    <source>
        <dbReference type="ARBA" id="ARBA00022728"/>
    </source>
</evidence>
<dbReference type="Pfam" id="PF01423">
    <property type="entry name" value="LSM"/>
    <property type="match status" value="1"/>
</dbReference>
<keyword evidence="12" id="KW-0539">Nucleus</keyword>
<comment type="catalytic activity">
    <reaction evidence="15">
        <text>cob(I)alamin-[corrinoid adenosyltransferase] + ATP = apo-[corrinoid adenosyltransferase] + adenosylcob(III)alamin + triphosphate</text>
        <dbReference type="Rhea" id="RHEA:56796"/>
        <dbReference type="Rhea" id="RHEA-COMP:14743"/>
        <dbReference type="Rhea" id="RHEA-COMP:14744"/>
        <dbReference type="ChEBI" id="CHEBI:18036"/>
        <dbReference type="ChEBI" id="CHEBI:18408"/>
        <dbReference type="ChEBI" id="CHEBI:30616"/>
        <dbReference type="ChEBI" id="CHEBI:60488"/>
        <dbReference type="ChEBI" id="CHEBI:83228"/>
    </reaction>
    <physiologicalReaction direction="left-to-right" evidence="15">
        <dbReference type="Rhea" id="RHEA:56797"/>
    </physiologicalReaction>
</comment>
<dbReference type="GO" id="GO:0005681">
    <property type="term" value="C:spliceosomal complex"/>
    <property type="evidence" value="ECO:0007669"/>
    <property type="project" value="UniProtKB-KW"/>
</dbReference>
<dbReference type="FunFam" id="1.20.1200.10:FF:000001">
    <property type="entry name" value="Cob(I)yrinic acid a,c-diamide adenosyltransferase"/>
    <property type="match status" value="1"/>
</dbReference>
<dbReference type="Gene3D" id="1.20.1200.10">
    <property type="entry name" value="Cobalamin adenosyltransferase-like"/>
    <property type="match status" value="1"/>
</dbReference>
<evidence type="ECO:0000256" key="10">
    <source>
        <dbReference type="ARBA" id="ARBA00022884"/>
    </source>
</evidence>
<evidence type="ECO:0000256" key="13">
    <source>
        <dbReference type="ARBA" id="ARBA00023274"/>
    </source>
</evidence>
<dbReference type="GO" id="GO:0003723">
    <property type="term" value="F:RNA binding"/>
    <property type="evidence" value="ECO:0007669"/>
    <property type="project" value="UniProtKB-KW"/>
</dbReference>
<dbReference type="InterPro" id="IPR010920">
    <property type="entry name" value="LSM_dom_sf"/>
</dbReference>
<keyword evidence="6 20" id="KW-0808">Transferase</keyword>
<dbReference type="GO" id="GO:0000398">
    <property type="term" value="P:mRNA splicing, via spliceosome"/>
    <property type="evidence" value="ECO:0007669"/>
    <property type="project" value="InterPro"/>
</dbReference>
<comment type="similarity">
    <text evidence="2 20">Belongs to the Cob(I)alamin adenosyltransferase family.</text>
</comment>
<dbReference type="GO" id="GO:0005524">
    <property type="term" value="F:ATP binding"/>
    <property type="evidence" value="ECO:0007669"/>
    <property type="project" value="UniProtKB-UniRule"/>
</dbReference>
<keyword evidence="8 20" id="KW-0547">Nucleotide-binding</keyword>
<gene>
    <name evidence="22" type="ORF">QR680_015848</name>
</gene>
<evidence type="ECO:0000256" key="16">
    <source>
        <dbReference type="ARBA" id="ARBA00056747"/>
    </source>
</evidence>
<evidence type="ECO:0000256" key="8">
    <source>
        <dbReference type="ARBA" id="ARBA00022741"/>
    </source>
</evidence>
<keyword evidence="9 20" id="KW-0067">ATP-binding</keyword>
<evidence type="ECO:0000256" key="2">
    <source>
        <dbReference type="ARBA" id="ARBA00007487"/>
    </source>
</evidence>
<keyword evidence="13" id="KW-0687">Ribonucleoprotein</keyword>
<comment type="subunit">
    <text evidence="4">Homotrimer.</text>
</comment>
<evidence type="ECO:0000256" key="19">
    <source>
        <dbReference type="ARBA" id="ARBA00075216"/>
    </source>
</evidence>
<evidence type="ECO:0000256" key="1">
    <source>
        <dbReference type="ARBA" id="ARBA00004123"/>
    </source>
</evidence>
<dbReference type="EMBL" id="JAUCMV010000004">
    <property type="protein sequence ID" value="KAK0401549.1"/>
    <property type="molecule type" value="Genomic_DNA"/>
</dbReference>
<dbReference type="InterPro" id="IPR016030">
    <property type="entry name" value="CblAdoTrfase-like"/>
</dbReference>
<dbReference type="InterPro" id="IPR034100">
    <property type="entry name" value="Sm_F"/>
</dbReference>
<evidence type="ECO:0000256" key="6">
    <source>
        <dbReference type="ARBA" id="ARBA00022679"/>
    </source>
</evidence>
<dbReference type="Proteomes" id="UP001175271">
    <property type="component" value="Unassembled WGS sequence"/>
</dbReference>
<comment type="caution">
    <text evidence="22">The sequence shown here is derived from an EMBL/GenBank/DDBJ whole genome shotgun (WGS) entry which is preliminary data.</text>
</comment>
<keyword evidence="10" id="KW-0694">RNA-binding</keyword>
<keyword evidence="5" id="KW-0507">mRNA processing</keyword>
<dbReference type="SMART" id="SM00651">
    <property type="entry name" value="Sm"/>
    <property type="match status" value="1"/>
</dbReference>
<evidence type="ECO:0000256" key="4">
    <source>
        <dbReference type="ARBA" id="ARBA00011233"/>
    </source>
</evidence>
<comment type="function">
    <text evidence="16">Converts cob(I)alamin to adenosylcobalamin (adenosylcob(III)alamin), a coenzyme for methylmalonyl-CoA mutase, therefore participates in the final step of the vitamin B12 conversion. Generates adenosylcobalamin (AdoCbl) and directly delivers the cofactor to MUT in a transfer that is stimulated by ATP-binding to MMAB and gated by MMAA.</text>
</comment>
<evidence type="ECO:0000256" key="18">
    <source>
        <dbReference type="ARBA" id="ARBA00071654"/>
    </source>
</evidence>
<dbReference type="CDD" id="cd01722">
    <property type="entry name" value="Sm_F"/>
    <property type="match status" value="1"/>
</dbReference>
<keyword evidence="23" id="KW-1185">Reference proteome</keyword>
<dbReference type="PROSITE" id="PS52002">
    <property type="entry name" value="SM"/>
    <property type="match status" value="1"/>
</dbReference>
<comment type="subcellular location">
    <subcellularLocation>
        <location evidence="1">Nucleus</location>
    </subcellularLocation>
</comment>
<dbReference type="Gene3D" id="2.30.30.100">
    <property type="match status" value="1"/>
</dbReference>
<dbReference type="SUPFAM" id="SSF50182">
    <property type="entry name" value="Sm-like ribonucleoproteins"/>
    <property type="match status" value="1"/>
</dbReference>
<evidence type="ECO:0000313" key="23">
    <source>
        <dbReference type="Proteomes" id="UP001175271"/>
    </source>
</evidence>
<proteinExistence type="inferred from homology"/>
<evidence type="ECO:0000256" key="17">
    <source>
        <dbReference type="ARBA" id="ARBA00058057"/>
    </source>
</evidence>
<keyword evidence="7" id="KW-0747">Spliceosome</keyword>
<dbReference type="GO" id="GO:0005737">
    <property type="term" value="C:cytoplasm"/>
    <property type="evidence" value="ECO:0007669"/>
    <property type="project" value="UniProtKB-ARBA"/>
</dbReference>
<evidence type="ECO:0000256" key="9">
    <source>
        <dbReference type="ARBA" id="ARBA00022840"/>
    </source>
</evidence>
<feature type="domain" description="Sm" evidence="21">
    <location>
        <begin position="8"/>
        <end position="80"/>
    </location>
</feature>
<dbReference type="InterPro" id="IPR001163">
    <property type="entry name" value="Sm_dom_euk/arc"/>
</dbReference>
<organism evidence="22 23">
    <name type="scientific">Steinernema hermaphroditum</name>
    <dbReference type="NCBI Taxonomy" id="289476"/>
    <lineage>
        <taxon>Eukaryota</taxon>
        <taxon>Metazoa</taxon>
        <taxon>Ecdysozoa</taxon>
        <taxon>Nematoda</taxon>
        <taxon>Chromadorea</taxon>
        <taxon>Rhabditida</taxon>
        <taxon>Tylenchina</taxon>
        <taxon>Panagrolaimomorpha</taxon>
        <taxon>Strongyloidoidea</taxon>
        <taxon>Steinernematidae</taxon>
        <taxon>Steinernema</taxon>
    </lineage>
</organism>
<evidence type="ECO:0000256" key="12">
    <source>
        <dbReference type="ARBA" id="ARBA00023242"/>
    </source>
</evidence>
<dbReference type="AlphaFoldDB" id="A0AA39HA42"/>
<evidence type="ECO:0000313" key="22">
    <source>
        <dbReference type="EMBL" id="KAK0401549.1"/>
    </source>
</evidence>
<dbReference type="InterPro" id="IPR036451">
    <property type="entry name" value="CblAdoTrfase-like_sf"/>
</dbReference>
<evidence type="ECO:0000256" key="3">
    <source>
        <dbReference type="ARBA" id="ARBA00007927"/>
    </source>
</evidence>
<evidence type="ECO:0000256" key="14">
    <source>
        <dbReference type="ARBA" id="ARBA00030144"/>
    </source>
</evidence>
<reference evidence="22" key="1">
    <citation type="submission" date="2023-06" db="EMBL/GenBank/DDBJ databases">
        <title>Genomic analysis of the entomopathogenic nematode Steinernema hermaphroditum.</title>
        <authorList>
            <person name="Schwarz E.M."/>
            <person name="Heppert J.K."/>
            <person name="Baniya A."/>
            <person name="Schwartz H.T."/>
            <person name="Tan C.-H."/>
            <person name="Antoshechkin I."/>
            <person name="Sternberg P.W."/>
            <person name="Goodrich-Blair H."/>
            <person name="Dillman A.R."/>
        </authorList>
    </citation>
    <scope>NUCLEOTIDE SEQUENCE</scope>
    <source>
        <strain evidence="22">PS9179</strain>
        <tissue evidence="22">Whole animal</tissue>
    </source>
</reference>
<protein>
    <recommendedName>
        <fullName evidence="18">Corrinoid adenosyltransferase MMAB</fullName>
    </recommendedName>
    <alternativeName>
        <fullName evidence="19">ATP:co(I)rrinoid adenosyltransferase MMAB</fullName>
    </alternativeName>
    <alternativeName>
        <fullName evidence="14">Sm protein F</fullName>
    </alternativeName>
</protein>
<name>A0AA39HA42_9BILA</name>
<evidence type="ECO:0000256" key="20">
    <source>
        <dbReference type="RuleBase" id="RU366026"/>
    </source>
</evidence>
<dbReference type="Pfam" id="PF01923">
    <property type="entry name" value="Cob_adeno_trans"/>
    <property type="match status" value="1"/>
</dbReference>
<comment type="function">
    <text evidence="17">Plays a role in pre-mRNA splicing as a core component of the spliceosomal U1, U2, U4 and U5 small nuclear ribonucleoproteins (snRNPs), the building blocks of the spliceosome.</text>
</comment>
<dbReference type="InterPro" id="IPR029499">
    <property type="entry name" value="PduO-typ"/>
</dbReference>
<dbReference type="PANTHER" id="PTHR12213">
    <property type="entry name" value="CORRINOID ADENOSYLTRANSFERASE"/>
    <property type="match status" value="1"/>
</dbReference>
<dbReference type="InterPro" id="IPR047575">
    <property type="entry name" value="Sm"/>
</dbReference>
<dbReference type="NCBIfam" id="TIGR00636">
    <property type="entry name" value="PduO_Nterm"/>
    <property type="match status" value="1"/>
</dbReference>
<dbReference type="SUPFAM" id="SSF89028">
    <property type="entry name" value="Cobalamin adenosyltransferase-like"/>
    <property type="match status" value="1"/>
</dbReference>
<dbReference type="GO" id="GO:0008817">
    <property type="term" value="F:corrinoid adenosyltransferase activity"/>
    <property type="evidence" value="ECO:0007669"/>
    <property type="project" value="UniProtKB-ARBA"/>
</dbReference>
<dbReference type="FunFam" id="2.30.30.100:FF:000011">
    <property type="entry name" value="small nuclear ribonucleoprotein F"/>
    <property type="match status" value="1"/>
</dbReference>